<dbReference type="NCBIfam" id="TIGR00913">
    <property type="entry name" value="2A0310"/>
    <property type="match status" value="1"/>
</dbReference>
<evidence type="ECO:0000313" key="12">
    <source>
        <dbReference type="Proteomes" id="UP000422736"/>
    </source>
</evidence>
<feature type="compositionally biased region" description="Polar residues" evidence="8">
    <location>
        <begin position="20"/>
        <end position="29"/>
    </location>
</feature>
<keyword evidence="4 9" id="KW-0812">Transmembrane</keyword>
<gene>
    <name evidence="11" type="primary">BAP3</name>
    <name evidence="11" type="ORF">FIM1_2577</name>
</gene>
<dbReference type="PANTHER" id="PTHR43341">
    <property type="entry name" value="AMINO ACID PERMEASE"/>
    <property type="match status" value="1"/>
</dbReference>
<reference evidence="11 12" key="2">
    <citation type="submission" date="2019-11" db="EMBL/GenBank/DDBJ databases">
        <authorList>
            <person name="Lu H."/>
        </authorList>
    </citation>
    <scope>NUCLEOTIDE SEQUENCE [LARGE SCALE GENOMIC DNA]</scope>
    <source>
        <strain evidence="11 12">FIM1</strain>
    </source>
</reference>
<feature type="transmembrane region" description="Helical" evidence="9">
    <location>
        <begin position="339"/>
        <end position="358"/>
    </location>
</feature>
<evidence type="ECO:0000256" key="4">
    <source>
        <dbReference type="ARBA" id="ARBA00022692"/>
    </source>
</evidence>
<keyword evidence="6 9" id="KW-1133">Transmembrane helix</keyword>
<accession>A0ABX6EVW6</accession>
<feature type="compositionally biased region" description="Basic and acidic residues" evidence="8">
    <location>
        <begin position="1"/>
        <end position="19"/>
    </location>
</feature>
<evidence type="ECO:0000256" key="9">
    <source>
        <dbReference type="SAM" id="Phobius"/>
    </source>
</evidence>
<organism evidence="11 12">
    <name type="scientific">Kluyveromyces marxianus</name>
    <name type="common">Yeast</name>
    <name type="synonym">Candida kefyr</name>
    <dbReference type="NCBI Taxonomy" id="4911"/>
    <lineage>
        <taxon>Eukaryota</taxon>
        <taxon>Fungi</taxon>
        <taxon>Dikarya</taxon>
        <taxon>Ascomycota</taxon>
        <taxon>Saccharomycotina</taxon>
        <taxon>Saccharomycetes</taxon>
        <taxon>Saccharomycetales</taxon>
        <taxon>Saccharomycetaceae</taxon>
        <taxon>Kluyveromyces</taxon>
    </lineage>
</organism>
<protein>
    <submittedName>
        <fullName evidence="11">Valine amino-acid permease</fullName>
    </submittedName>
</protein>
<comment type="subcellular location">
    <subcellularLocation>
        <location evidence="1">Membrane</location>
        <topology evidence="1">Multi-pass membrane protein</topology>
    </subcellularLocation>
</comment>
<proteinExistence type="inferred from homology"/>
<dbReference type="EMBL" id="CP015057">
    <property type="protein sequence ID" value="QGN15879.1"/>
    <property type="molecule type" value="Genomic_DNA"/>
</dbReference>
<dbReference type="Pfam" id="PF00324">
    <property type="entry name" value="AA_permease"/>
    <property type="match status" value="1"/>
</dbReference>
<evidence type="ECO:0000256" key="7">
    <source>
        <dbReference type="ARBA" id="ARBA00023136"/>
    </source>
</evidence>
<dbReference type="InterPro" id="IPR004762">
    <property type="entry name" value="Amino_acid_permease_fungi"/>
</dbReference>
<name>A0ABX6EVW6_KLUMA</name>
<dbReference type="PROSITE" id="PS00218">
    <property type="entry name" value="AMINO_ACID_PERMEASE_1"/>
    <property type="match status" value="1"/>
</dbReference>
<evidence type="ECO:0000256" key="8">
    <source>
        <dbReference type="SAM" id="MobiDB-lite"/>
    </source>
</evidence>
<evidence type="ECO:0000256" key="1">
    <source>
        <dbReference type="ARBA" id="ARBA00004141"/>
    </source>
</evidence>
<feature type="transmembrane region" description="Helical" evidence="9">
    <location>
        <begin position="176"/>
        <end position="197"/>
    </location>
</feature>
<dbReference type="Gene3D" id="1.20.1740.10">
    <property type="entry name" value="Amino acid/polyamine transporter I"/>
    <property type="match status" value="1"/>
</dbReference>
<feature type="transmembrane region" description="Helical" evidence="9">
    <location>
        <begin position="440"/>
        <end position="458"/>
    </location>
</feature>
<evidence type="ECO:0000256" key="2">
    <source>
        <dbReference type="ARBA" id="ARBA00006983"/>
    </source>
</evidence>
<feature type="transmembrane region" description="Helical" evidence="9">
    <location>
        <begin position="217"/>
        <end position="235"/>
    </location>
</feature>
<evidence type="ECO:0000313" key="11">
    <source>
        <dbReference type="EMBL" id="QGN15879.1"/>
    </source>
</evidence>
<feature type="region of interest" description="Disordered" evidence="8">
    <location>
        <begin position="1"/>
        <end position="30"/>
    </location>
</feature>
<evidence type="ECO:0000259" key="10">
    <source>
        <dbReference type="Pfam" id="PF00324"/>
    </source>
</evidence>
<dbReference type="Proteomes" id="UP000422736">
    <property type="component" value="Chromosome 4"/>
</dbReference>
<feature type="transmembrane region" description="Helical" evidence="9">
    <location>
        <begin position="140"/>
        <end position="164"/>
    </location>
</feature>
<feature type="transmembrane region" description="Helical" evidence="9">
    <location>
        <begin position="464"/>
        <end position="485"/>
    </location>
</feature>
<dbReference type="PANTHER" id="PTHR43341:SF7">
    <property type="entry name" value="LEU_VAL_ILE AMINO-ACID PERMEASE-RELATED"/>
    <property type="match status" value="1"/>
</dbReference>
<dbReference type="InterPro" id="IPR004840">
    <property type="entry name" value="Amino_acid_permease_CS"/>
</dbReference>
<keyword evidence="5" id="KW-0029">Amino-acid transport</keyword>
<comment type="similarity">
    <text evidence="2">Belongs to the amino acid-polyamine-organocation (APC) superfamily. YAT (TC 2.A.3.10) family.</text>
</comment>
<dbReference type="PIRSF" id="PIRSF006060">
    <property type="entry name" value="AA_transporter"/>
    <property type="match status" value="1"/>
</dbReference>
<feature type="transmembrane region" description="Helical" evidence="9">
    <location>
        <begin position="247"/>
        <end position="267"/>
    </location>
</feature>
<keyword evidence="7 9" id="KW-0472">Membrane</keyword>
<reference evidence="11 12" key="1">
    <citation type="submission" date="2016-03" db="EMBL/GenBank/DDBJ databases">
        <title>How can Kluyveromyces marxianus grow so fast - potential evolutionary course in Saccharomyces Complex revealed by comparative genomics.</title>
        <authorList>
            <person name="Mo W."/>
            <person name="Lu W."/>
            <person name="Yang X."/>
            <person name="Qi J."/>
            <person name="Lv H."/>
        </authorList>
    </citation>
    <scope>NUCLEOTIDE SEQUENCE [LARGE SCALE GENOMIC DNA]</scope>
    <source>
        <strain evidence="11 12">FIM1</strain>
    </source>
</reference>
<evidence type="ECO:0000256" key="5">
    <source>
        <dbReference type="ARBA" id="ARBA00022970"/>
    </source>
</evidence>
<dbReference type="InterPro" id="IPR050524">
    <property type="entry name" value="APC_YAT"/>
</dbReference>
<keyword evidence="12" id="KW-1185">Reference proteome</keyword>
<feature type="domain" description="Amino acid permease/ SLC12A" evidence="10">
    <location>
        <begin position="109"/>
        <end position="572"/>
    </location>
</feature>
<evidence type="ECO:0000256" key="6">
    <source>
        <dbReference type="ARBA" id="ARBA00022989"/>
    </source>
</evidence>
<dbReference type="InterPro" id="IPR004841">
    <property type="entry name" value="AA-permease/SLC12A_dom"/>
</dbReference>
<sequence>MTDEARKDRGGNIHEKSSNETEISVSTEKQSLEVRNGLFQRFVDSFKRAEDDDDGEINLDVLESCDERRARMHHHDAADVVLSNVTSNPNHKGPVIASSKLKSTIQPRHTIMMSLGTGIGTGLLVANGKSLYFGGPGGLLIGYVLVSIISYIMMQAVGELALAYPKLPGNFNAYQAIFISPAWGFATVYLSLLQWLTVLPLELITGTLIVQYWNDKINPDVFVVIFFVFLLAVHYYGSGRCYAEFEFIFNSCKVLMIIGFVILGIIINCGGAGKDGYIGGKYWKKPGSFAEGSAGSQFKGVCYTLITGFFSYGGQELFALTVNESVNPRKAIPSATKKSIYRILFIYLLTMIIIGFLVPRDSDELMGAGGSATHASPYVIAISSHGVKIVPHIVNAVILISVISVGNTALYTGPRLLNSLAEQNMAPKILNYVDRRGRPLVALVICSVFGVIAFAAASKNEEQVFTWLAAIAGLAELFTWTGICLSHYRFRRACKVQNRPIDDLGYVATSGEWGSLYAVFFNILVFIAQFWVALFPMDNKGKADAEAFFESYLAAPIWIVLYFGYMLYTKDFTFLVPLKEIDLDSYRKRYDPEILRQEDLEHKEKVRSKGWWYKLYDIWC</sequence>
<keyword evidence="3" id="KW-0813">Transport</keyword>
<feature type="transmembrane region" description="Helical" evidence="9">
    <location>
        <begin position="547"/>
        <end position="568"/>
    </location>
</feature>
<evidence type="ECO:0000256" key="3">
    <source>
        <dbReference type="ARBA" id="ARBA00022448"/>
    </source>
</evidence>
<feature type="transmembrane region" description="Helical" evidence="9">
    <location>
        <begin position="516"/>
        <end position="535"/>
    </location>
</feature>